<organism evidence="3">
    <name type="scientific">freshwater metagenome</name>
    <dbReference type="NCBI Taxonomy" id="449393"/>
    <lineage>
        <taxon>unclassified sequences</taxon>
        <taxon>metagenomes</taxon>
        <taxon>ecological metagenomes</taxon>
    </lineage>
</organism>
<dbReference type="InterPro" id="IPR056003">
    <property type="entry name" value="CT398_CC_hairpin"/>
</dbReference>
<dbReference type="PANTHER" id="PTHR39082">
    <property type="entry name" value="PHOSPHOLIPASE C-BETA-2-RELATED"/>
    <property type="match status" value="1"/>
</dbReference>
<feature type="domain" description="C4-type zinc ribbon" evidence="1">
    <location>
        <begin position="186"/>
        <end position="219"/>
    </location>
</feature>
<dbReference type="InterPro" id="IPR052376">
    <property type="entry name" value="Oxidative_Scav/Glycosyltrans"/>
</dbReference>
<accession>A0A6J7QPN3</accession>
<proteinExistence type="predicted"/>
<evidence type="ECO:0000259" key="2">
    <source>
        <dbReference type="Pfam" id="PF24481"/>
    </source>
</evidence>
<feature type="domain" description="CT398-like coiled coil hairpin" evidence="2">
    <location>
        <begin position="2"/>
        <end position="173"/>
    </location>
</feature>
<dbReference type="Pfam" id="PF02591">
    <property type="entry name" value="Zn_ribbon_9"/>
    <property type="match status" value="1"/>
</dbReference>
<dbReference type="Pfam" id="PF24481">
    <property type="entry name" value="CT398_CC"/>
    <property type="match status" value="1"/>
</dbReference>
<sequence>MAQIDHKVRTLPEAARLSELEARLIRVRDEITAAETIAGDLHLDQARADADVEQVRERSRRDQELLDSGSINDPKQLQSLQHELGSLARRQGELEDVELEVMERVEGALAAVRQLTNERDQLEIDQAEVSSVLAGLLAIINAEREATTAERDSIKGEIPEDLLALYEKIRADHDGRGAARLYRGQCEGCRMQVPPSEIEALRNAAPNTVARCEECRRILIRTAESGL</sequence>
<dbReference type="AlphaFoldDB" id="A0A6J7QPN3"/>
<dbReference type="PANTHER" id="PTHR39082:SF1">
    <property type="entry name" value="SCAVENGER RECEPTOR CLASS A MEMBER 3"/>
    <property type="match status" value="1"/>
</dbReference>
<reference evidence="3" key="1">
    <citation type="submission" date="2020-05" db="EMBL/GenBank/DDBJ databases">
        <authorList>
            <person name="Chiriac C."/>
            <person name="Salcher M."/>
            <person name="Ghai R."/>
            <person name="Kavagutti S V."/>
        </authorList>
    </citation>
    <scope>NUCLEOTIDE SEQUENCE</scope>
</reference>
<dbReference type="EMBL" id="CAFBPA010000255">
    <property type="protein sequence ID" value="CAB5017633.1"/>
    <property type="molecule type" value="Genomic_DNA"/>
</dbReference>
<dbReference type="InterPro" id="IPR003743">
    <property type="entry name" value="Zf-RING_7"/>
</dbReference>
<name>A0A6J7QPN3_9ZZZZ</name>
<gene>
    <name evidence="3" type="ORF">UFOPK4043_01396</name>
</gene>
<dbReference type="Gene3D" id="1.10.287.1490">
    <property type="match status" value="1"/>
</dbReference>
<evidence type="ECO:0000313" key="3">
    <source>
        <dbReference type="EMBL" id="CAB5017633.1"/>
    </source>
</evidence>
<protein>
    <submittedName>
        <fullName evidence="3">Unannotated protein</fullName>
    </submittedName>
</protein>
<evidence type="ECO:0000259" key="1">
    <source>
        <dbReference type="Pfam" id="PF02591"/>
    </source>
</evidence>